<dbReference type="OrthoDB" id="7744280at2"/>
<evidence type="ECO:0008006" key="3">
    <source>
        <dbReference type="Google" id="ProtNLM"/>
    </source>
</evidence>
<proteinExistence type="predicted"/>
<organism evidence="1 2">
    <name type="scientific">Rhizobium glycinendophyticum</name>
    <dbReference type="NCBI Taxonomy" id="2589807"/>
    <lineage>
        <taxon>Bacteria</taxon>
        <taxon>Pseudomonadati</taxon>
        <taxon>Pseudomonadota</taxon>
        <taxon>Alphaproteobacteria</taxon>
        <taxon>Hyphomicrobiales</taxon>
        <taxon>Rhizobiaceae</taxon>
        <taxon>Rhizobium/Agrobacterium group</taxon>
        <taxon>Rhizobium</taxon>
    </lineage>
</organism>
<comment type="caution">
    <text evidence="1">The sequence shown here is derived from an EMBL/GenBank/DDBJ whole genome shotgun (WGS) entry which is preliminary data.</text>
</comment>
<protein>
    <recommendedName>
        <fullName evidence="3">DUF2946 domain-containing protein</fullName>
    </recommendedName>
</protein>
<dbReference type="Proteomes" id="UP000316429">
    <property type="component" value="Unassembled WGS sequence"/>
</dbReference>
<evidence type="ECO:0000313" key="2">
    <source>
        <dbReference type="Proteomes" id="UP000316429"/>
    </source>
</evidence>
<sequence>MALPNVKIECDRAIRIFCVVALVLLGLAHRPPVPAVPALSSAEVALLTLPDGTLPELCLPGTDQDGKSKPHTAASDCEACRITASIVLPPPADLVGIRLPVAIAAVLPQPAEAHYRQLFPPNRAPRAPPVLT</sequence>
<accession>A0A504UWM6</accession>
<gene>
    <name evidence="1" type="ORF">FJQ55_00935</name>
</gene>
<keyword evidence="2" id="KW-1185">Reference proteome</keyword>
<dbReference type="RefSeq" id="WP_140825863.1">
    <property type="nucleotide sequence ID" value="NZ_VFYP01000001.1"/>
</dbReference>
<reference evidence="1 2" key="1">
    <citation type="submission" date="2019-06" db="EMBL/GenBank/DDBJ databases">
        <title>Rhizobium sp. CL12 isolated from roots of soybean.</title>
        <authorList>
            <person name="Wang C."/>
        </authorList>
    </citation>
    <scope>NUCLEOTIDE SEQUENCE [LARGE SCALE GENOMIC DNA]</scope>
    <source>
        <strain evidence="1 2">CL12</strain>
    </source>
</reference>
<evidence type="ECO:0000313" key="1">
    <source>
        <dbReference type="EMBL" id="TPP09473.1"/>
    </source>
</evidence>
<dbReference type="EMBL" id="VFYP01000001">
    <property type="protein sequence ID" value="TPP09473.1"/>
    <property type="molecule type" value="Genomic_DNA"/>
</dbReference>
<dbReference type="AlphaFoldDB" id="A0A504UWM6"/>
<name>A0A504UWM6_9HYPH</name>